<dbReference type="InterPro" id="IPR036942">
    <property type="entry name" value="Beta-barrel_TonB_sf"/>
</dbReference>
<evidence type="ECO:0000256" key="4">
    <source>
        <dbReference type="ARBA" id="ARBA00022692"/>
    </source>
</evidence>
<dbReference type="PROSITE" id="PS52016">
    <property type="entry name" value="TONB_DEPENDENT_REC_3"/>
    <property type="match status" value="1"/>
</dbReference>
<evidence type="ECO:0000256" key="3">
    <source>
        <dbReference type="ARBA" id="ARBA00022452"/>
    </source>
</evidence>
<dbReference type="GO" id="GO:0009279">
    <property type="term" value="C:cell outer membrane"/>
    <property type="evidence" value="ECO:0007669"/>
    <property type="project" value="UniProtKB-SubCell"/>
</dbReference>
<dbReference type="Pfam" id="PF00593">
    <property type="entry name" value="TonB_dep_Rec_b-barrel"/>
    <property type="match status" value="1"/>
</dbReference>
<keyword evidence="2 8" id="KW-0813">Transport</keyword>
<evidence type="ECO:0000256" key="5">
    <source>
        <dbReference type="ARBA" id="ARBA00023077"/>
    </source>
</evidence>
<keyword evidence="7 8" id="KW-0998">Cell outer membrane</keyword>
<accession>A0A1I2ITG3</accession>
<dbReference type="EMBL" id="FONY01000036">
    <property type="protein sequence ID" value="SFF45559.1"/>
    <property type="molecule type" value="Genomic_DNA"/>
</dbReference>
<evidence type="ECO:0000313" key="13">
    <source>
        <dbReference type="Proteomes" id="UP000199513"/>
    </source>
</evidence>
<reference evidence="12 13" key="1">
    <citation type="submission" date="2016-10" db="EMBL/GenBank/DDBJ databases">
        <authorList>
            <person name="de Groot N.N."/>
        </authorList>
    </citation>
    <scope>NUCLEOTIDE SEQUENCE [LARGE SCALE GENOMIC DNA]</scope>
    <source>
        <strain>GEY</strain>
        <strain evidence="13">DSM 9560</strain>
    </source>
</reference>
<dbReference type="Pfam" id="PF07715">
    <property type="entry name" value="Plug"/>
    <property type="match status" value="1"/>
</dbReference>
<keyword evidence="13" id="KW-1185">Reference proteome</keyword>
<dbReference type="InterPro" id="IPR039426">
    <property type="entry name" value="TonB-dep_rcpt-like"/>
</dbReference>
<dbReference type="Gene3D" id="2.170.130.10">
    <property type="entry name" value="TonB-dependent receptor, plug domain"/>
    <property type="match status" value="1"/>
</dbReference>
<dbReference type="InterPro" id="IPR023996">
    <property type="entry name" value="TonB-dep_OMP_SusC/RagA"/>
</dbReference>
<evidence type="ECO:0000256" key="6">
    <source>
        <dbReference type="ARBA" id="ARBA00023136"/>
    </source>
</evidence>
<evidence type="ECO:0000256" key="7">
    <source>
        <dbReference type="ARBA" id="ARBA00023237"/>
    </source>
</evidence>
<evidence type="ECO:0000256" key="2">
    <source>
        <dbReference type="ARBA" id="ARBA00022448"/>
    </source>
</evidence>
<dbReference type="Gene3D" id="2.40.170.20">
    <property type="entry name" value="TonB-dependent receptor, beta-barrel domain"/>
    <property type="match status" value="1"/>
</dbReference>
<evidence type="ECO:0000259" key="11">
    <source>
        <dbReference type="Pfam" id="PF07715"/>
    </source>
</evidence>
<dbReference type="Proteomes" id="UP000199513">
    <property type="component" value="Unassembled WGS sequence"/>
</dbReference>
<dbReference type="InterPro" id="IPR012910">
    <property type="entry name" value="Plug_dom"/>
</dbReference>
<evidence type="ECO:0000256" key="1">
    <source>
        <dbReference type="ARBA" id="ARBA00004571"/>
    </source>
</evidence>
<dbReference type="SUPFAM" id="SSF56935">
    <property type="entry name" value="Porins"/>
    <property type="match status" value="1"/>
</dbReference>
<keyword evidence="5 9" id="KW-0798">TonB box</keyword>
<dbReference type="InterPro" id="IPR008969">
    <property type="entry name" value="CarboxyPept-like_regulatory"/>
</dbReference>
<keyword evidence="3 8" id="KW-1134">Transmembrane beta strand</keyword>
<dbReference type="STRING" id="1003.SAMN04488541_103622"/>
<keyword evidence="4 8" id="KW-0812">Transmembrane</keyword>
<dbReference type="NCBIfam" id="TIGR04057">
    <property type="entry name" value="SusC_RagA_signa"/>
    <property type="match status" value="1"/>
</dbReference>
<dbReference type="Pfam" id="PF13715">
    <property type="entry name" value="CarbopepD_reg_2"/>
    <property type="match status" value="1"/>
</dbReference>
<dbReference type="InterPro" id="IPR000531">
    <property type="entry name" value="Beta-barrel_TonB"/>
</dbReference>
<evidence type="ECO:0000256" key="9">
    <source>
        <dbReference type="RuleBase" id="RU003357"/>
    </source>
</evidence>
<evidence type="ECO:0000256" key="8">
    <source>
        <dbReference type="PROSITE-ProRule" id="PRU01360"/>
    </source>
</evidence>
<protein>
    <submittedName>
        <fullName evidence="12">Iron complex outermembrane recepter protein</fullName>
    </submittedName>
</protein>
<gene>
    <name evidence="12" type="ORF">SAMN04488541_103622</name>
</gene>
<dbReference type="Gene3D" id="2.60.40.1120">
    <property type="entry name" value="Carboxypeptidase-like, regulatory domain"/>
    <property type="match status" value="1"/>
</dbReference>
<name>A0A1I2ITG3_9BACT</name>
<dbReference type="NCBIfam" id="TIGR04056">
    <property type="entry name" value="OMP_RagA_SusC"/>
    <property type="match status" value="1"/>
</dbReference>
<evidence type="ECO:0000313" key="12">
    <source>
        <dbReference type="EMBL" id="SFF45559.1"/>
    </source>
</evidence>
<comment type="subcellular location">
    <subcellularLocation>
        <location evidence="1 8">Cell outer membrane</location>
        <topology evidence="1 8">Multi-pass membrane protein</topology>
    </subcellularLocation>
</comment>
<dbReference type="InterPro" id="IPR037066">
    <property type="entry name" value="Plug_dom_sf"/>
</dbReference>
<evidence type="ECO:0000259" key="10">
    <source>
        <dbReference type="Pfam" id="PF00593"/>
    </source>
</evidence>
<dbReference type="AlphaFoldDB" id="A0A1I2ITG3"/>
<dbReference type="InterPro" id="IPR023997">
    <property type="entry name" value="TonB-dep_OMP_SusC/RagA_CS"/>
</dbReference>
<dbReference type="FunFam" id="2.60.40.1120:FF:000003">
    <property type="entry name" value="Outer membrane protein Omp121"/>
    <property type="match status" value="1"/>
</dbReference>
<organism evidence="12 13">
    <name type="scientific">Thermoflexibacter ruber</name>
    <dbReference type="NCBI Taxonomy" id="1003"/>
    <lineage>
        <taxon>Bacteria</taxon>
        <taxon>Pseudomonadati</taxon>
        <taxon>Bacteroidota</taxon>
        <taxon>Cytophagia</taxon>
        <taxon>Cytophagales</taxon>
        <taxon>Thermoflexibacteraceae</taxon>
        <taxon>Thermoflexibacter</taxon>
    </lineage>
</organism>
<comment type="similarity">
    <text evidence="8 9">Belongs to the TonB-dependent receptor family.</text>
</comment>
<keyword evidence="6 8" id="KW-0472">Membrane</keyword>
<feature type="domain" description="TonB-dependent receptor-like beta-barrel" evidence="10">
    <location>
        <begin position="438"/>
        <end position="956"/>
    </location>
</feature>
<dbReference type="SUPFAM" id="SSF49464">
    <property type="entry name" value="Carboxypeptidase regulatory domain-like"/>
    <property type="match status" value="1"/>
</dbReference>
<proteinExistence type="inferred from homology"/>
<feature type="domain" description="TonB-dependent receptor plug" evidence="11">
    <location>
        <begin position="132"/>
        <end position="247"/>
    </location>
</feature>
<sequence>MQKNLLFPKKRGLFLTTFMMMFLLVWSFDTQAGEVKRRDFNVSGRVFDASTNEPLLGCAVVIKGTNTGTTTDANGNYSLRVPDEKAILVFSFIGYEKQEIVVESKREINVALKPSVAELAQVVVVGYGSTTKKDMTGAAKSIKETDFNRGIITSPEQMLQGKVSGVNVVSASGEPGSTQNITIRGPGGVRTGSTPLFVLDGFALDNSSTGGAINPLTFLNPQDIESIDVLKDASATAIYGARGANGVVLITTKKGKAGFSSVNFSSNVGISNMARPIEVFSADQYRQEVRNIGGRLEDLGANTDWQKEISRTAITQNYNVSLNGGANNLSYYASVGMQKQEGILKNSQLDIYTGRINVSQKLWEGKLSIDLNLNATSTSNVRPPIGSLVGGALSGNPTYPAYGSDGQPFQFVSGTNPLTTLRLEKDQTTINRIIGNISPSLTLVKGLVYKLNFGIDNSNSARDLQSLANAVPRQDGRLETRNTYNRNRLIENYLTYSWSNTDHNLVALAGHSYQRIFVQGRTYSVNRFPITDIEPIYNPGLGQELTLANNKPTGYALINELQSFFSRVNYQFKDKYLLTATVRADGSSKFGANNKYGIFPSISAGWRISEENFLKNSFLTDLKLRAGWGQTGNQEIPAKITQALFTSQVSATTSYPLDNTSNYPAGTSYSRLANPDIQWEVSTQTDIGLDFAFLGGALSGTLDFFNKVSNNILLEVIPADPVQPAGTFWTNVKDMTITNRGLEVELTYKRKSESGFSYEIGGNATFISNVVKNSPYSVIPSGSASGSGLTSATINGYINNQPIGTFFMREFTGFDEKGLSTFRDLDGDGIITDKDRVALGSALPTMQYNFNLNLAYKVLDLTANLNGVSGNKIYDNTANAIFYKLNLSRGINTTAEAIAFPNESVSNAAPVSSRYLKDGSFLRLNNLILGYDLNPKIISLDRWVSRIRLSLTGQNLFVITKYNGYDPEVNIDRTINGVLSYGIDYLAYPKAKSFIFGLNVIF</sequence>